<accession>A0A5N8X1A5</accession>
<dbReference type="AlphaFoldDB" id="A0A5N8X1A5"/>
<proteinExistence type="predicted"/>
<comment type="caution">
    <text evidence="1">The sequence shown here is derived from an EMBL/GenBank/DDBJ whole genome shotgun (WGS) entry which is preliminary data.</text>
</comment>
<sequence length="67" mass="7268">MGLIYGYDIYLRPRNVAGALANPAELAPPNRGVPPLELTLPGDDRLVLPFTSHFKSGPTPTSEHRCP</sequence>
<reference evidence="1 2" key="1">
    <citation type="submission" date="2019-09" db="EMBL/GenBank/DDBJ databases">
        <authorList>
            <person name="Duangmal K."/>
            <person name="Teo W.F.A."/>
            <person name="Lipun K."/>
        </authorList>
    </citation>
    <scope>NUCLEOTIDE SEQUENCE [LARGE SCALE GENOMIC DNA]</scope>
    <source>
        <strain evidence="1 2">K1PN6</strain>
    </source>
</reference>
<dbReference type="RefSeq" id="WP_152866959.1">
    <property type="nucleotide sequence ID" value="NZ_VMNX01000153.1"/>
</dbReference>
<organism evidence="1 2">
    <name type="scientific">Streptomyces acidicola</name>
    <dbReference type="NCBI Taxonomy" id="2596892"/>
    <lineage>
        <taxon>Bacteria</taxon>
        <taxon>Bacillati</taxon>
        <taxon>Actinomycetota</taxon>
        <taxon>Actinomycetes</taxon>
        <taxon>Kitasatosporales</taxon>
        <taxon>Streptomycetaceae</taxon>
        <taxon>Streptomyces</taxon>
    </lineage>
</organism>
<dbReference type="Proteomes" id="UP000373149">
    <property type="component" value="Unassembled WGS sequence"/>
</dbReference>
<evidence type="ECO:0000313" key="2">
    <source>
        <dbReference type="Proteomes" id="UP000373149"/>
    </source>
</evidence>
<evidence type="ECO:0000313" key="1">
    <source>
        <dbReference type="EMBL" id="MPY52764.1"/>
    </source>
</evidence>
<keyword evidence="2" id="KW-1185">Reference proteome</keyword>
<name>A0A5N8X1A5_9ACTN</name>
<gene>
    <name evidence="1" type="ORF">FPZ41_31085</name>
</gene>
<protein>
    <submittedName>
        <fullName evidence="1">Uncharacterized protein</fullName>
    </submittedName>
</protein>
<dbReference type="EMBL" id="VMNX01000153">
    <property type="protein sequence ID" value="MPY52764.1"/>
    <property type="molecule type" value="Genomic_DNA"/>
</dbReference>